<dbReference type="Proteomes" id="UP000095767">
    <property type="component" value="Unassembled WGS sequence"/>
</dbReference>
<dbReference type="InterPro" id="IPR056592">
    <property type="entry name" value="Beta-prop_At3g26010-like"/>
</dbReference>
<proteinExistence type="predicted"/>
<sequence>MEGDSRLPNDALVEVIPTRKPLRDRSRFIASTARREIHGGALQRTELPPTLKGFFFFSGRSDDESDDEDEPPLNFELPPKRYGQFANLLPRSAAPLVDIDPSFSFLTKALPKIDYIYLLDSRNGLLLFGHLEDARNTLETCYIVCNPSTEQWVAVPGCGKIDESRNRSSNTMHTYLLFDPAASSHFHIILFWEEHEDDDQVTITAQAYSSETGEWSSEDDWSEEERQGQREQWRIRNAHDISRDIHYDSPGAMVNGMLYLIYAGNGILQVDAQGKTRAIIPAPGVYQHQVPDHFSNIVLFIGQSQGHLHCIIQEGHGEVVKLPYRCQLGEVQMDAYDMKWREHGLSFWVLQDPDTQEWVLKGRLNYLEQFGDESDLCVAAMHQDCNLVFLVQCWDAQMISYDIDRREFRAVDADLKDGFDFTPYVPYSSELFLGVIGAHR</sequence>
<reference evidence="3 4" key="1">
    <citation type="submission" date="2016-09" db="EMBL/GenBank/DDBJ databases">
        <title>The draft genome of Dichanthelium oligosanthes: A C3 panicoid grass species.</title>
        <authorList>
            <person name="Studer A.J."/>
            <person name="Schnable J.C."/>
            <person name="Brutnell T.P."/>
        </authorList>
    </citation>
    <scope>NUCLEOTIDE SEQUENCE [LARGE SCALE GENOMIC DNA]</scope>
    <source>
        <strain evidence="4">cv. Kellogg 1175</strain>
        <tissue evidence="3">Leaf</tissue>
    </source>
</reference>
<dbReference type="Pfam" id="PF24750">
    <property type="entry name" value="b-prop_At3g26010-like"/>
    <property type="match status" value="1"/>
</dbReference>
<dbReference type="InterPro" id="IPR055290">
    <property type="entry name" value="At3g26010-like"/>
</dbReference>
<evidence type="ECO:0000256" key="1">
    <source>
        <dbReference type="SAM" id="MobiDB-lite"/>
    </source>
</evidence>
<keyword evidence="4" id="KW-1185">Reference proteome</keyword>
<evidence type="ECO:0000313" key="3">
    <source>
        <dbReference type="EMBL" id="OEL19858.1"/>
    </source>
</evidence>
<dbReference type="AlphaFoldDB" id="A0A1E5V437"/>
<accession>A0A1E5V437</accession>
<dbReference type="OrthoDB" id="610180at2759"/>
<organism evidence="3 4">
    <name type="scientific">Dichanthelium oligosanthes</name>
    <dbReference type="NCBI Taxonomy" id="888268"/>
    <lineage>
        <taxon>Eukaryota</taxon>
        <taxon>Viridiplantae</taxon>
        <taxon>Streptophyta</taxon>
        <taxon>Embryophyta</taxon>
        <taxon>Tracheophyta</taxon>
        <taxon>Spermatophyta</taxon>
        <taxon>Magnoliopsida</taxon>
        <taxon>Liliopsida</taxon>
        <taxon>Poales</taxon>
        <taxon>Poaceae</taxon>
        <taxon>PACMAD clade</taxon>
        <taxon>Panicoideae</taxon>
        <taxon>Panicodae</taxon>
        <taxon>Paniceae</taxon>
        <taxon>Dichantheliinae</taxon>
        <taxon>Dichanthelium</taxon>
    </lineage>
</organism>
<feature type="domain" description="F-box protein At3g26010-like beta-propeller" evidence="2">
    <location>
        <begin position="108"/>
        <end position="225"/>
    </location>
</feature>
<dbReference type="EMBL" id="LWDX02052372">
    <property type="protein sequence ID" value="OEL19858.1"/>
    <property type="molecule type" value="Genomic_DNA"/>
</dbReference>
<protein>
    <recommendedName>
        <fullName evidence="2">F-box protein At3g26010-like beta-propeller domain-containing protein</fullName>
    </recommendedName>
</protein>
<comment type="caution">
    <text evidence="3">The sequence shown here is derived from an EMBL/GenBank/DDBJ whole genome shotgun (WGS) entry which is preliminary data.</text>
</comment>
<feature type="region of interest" description="Disordered" evidence="1">
    <location>
        <begin position="208"/>
        <end position="228"/>
    </location>
</feature>
<dbReference type="PANTHER" id="PTHR35546:SF86">
    <property type="entry name" value="F-BOX ASSOCIATED DOMAIN-CONTAINING PROTEIN"/>
    <property type="match status" value="1"/>
</dbReference>
<gene>
    <name evidence="3" type="ORF">BAE44_0019123</name>
</gene>
<name>A0A1E5V437_9POAL</name>
<dbReference type="PANTHER" id="PTHR35546">
    <property type="entry name" value="F-BOX PROTEIN INTERACTION DOMAIN PROTEIN-RELATED"/>
    <property type="match status" value="1"/>
</dbReference>
<evidence type="ECO:0000313" key="4">
    <source>
        <dbReference type="Proteomes" id="UP000095767"/>
    </source>
</evidence>
<dbReference type="STRING" id="888268.A0A1E5V437"/>
<evidence type="ECO:0000259" key="2">
    <source>
        <dbReference type="Pfam" id="PF24750"/>
    </source>
</evidence>